<dbReference type="GO" id="GO:0019154">
    <property type="term" value="F:glycolate dehydrogenase activity"/>
    <property type="evidence" value="ECO:0007669"/>
    <property type="project" value="UniProtKB-EC"/>
</dbReference>
<dbReference type="PANTHER" id="PTHR32479">
    <property type="entry name" value="GLYCOLATE OXIDASE IRON-SULFUR SUBUNIT"/>
    <property type="match status" value="1"/>
</dbReference>
<dbReference type="Pfam" id="PF02754">
    <property type="entry name" value="CCG"/>
    <property type="match status" value="2"/>
</dbReference>
<protein>
    <recommendedName>
        <fullName evidence="6">Glycolate oxidase iron-sulfur subunit</fullName>
        <ecNumber evidence="6">1.1.99.14</ecNumber>
    </recommendedName>
</protein>
<evidence type="ECO:0000313" key="9">
    <source>
        <dbReference type="Proteomes" id="UP001479520"/>
    </source>
</evidence>
<dbReference type="InterPro" id="IPR012257">
    <property type="entry name" value="Glc_ox_4Fe-4S"/>
</dbReference>
<dbReference type="InterPro" id="IPR004017">
    <property type="entry name" value="Cys_rich_dom"/>
</dbReference>
<dbReference type="PROSITE" id="PS00198">
    <property type="entry name" value="4FE4S_FER_1"/>
    <property type="match status" value="2"/>
</dbReference>
<evidence type="ECO:0000256" key="2">
    <source>
        <dbReference type="ARBA" id="ARBA00022723"/>
    </source>
</evidence>
<keyword evidence="2 6" id="KW-0479">Metal-binding</keyword>
<dbReference type="Proteomes" id="UP001479520">
    <property type="component" value="Chromosome"/>
</dbReference>
<proteinExistence type="predicted"/>
<name>A0ABZ2XK04_9RHOO</name>
<evidence type="ECO:0000256" key="5">
    <source>
        <dbReference type="ARBA" id="ARBA00023014"/>
    </source>
</evidence>
<comment type="catalytic activity">
    <reaction evidence="6">
        <text>glycolate + A = glyoxylate + AH2</text>
        <dbReference type="Rhea" id="RHEA:21264"/>
        <dbReference type="ChEBI" id="CHEBI:13193"/>
        <dbReference type="ChEBI" id="CHEBI:17499"/>
        <dbReference type="ChEBI" id="CHEBI:29805"/>
        <dbReference type="ChEBI" id="CHEBI:36655"/>
        <dbReference type="EC" id="1.1.99.14"/>
    </reaction>
</comment>
<keyword evidence="6" id="KW-0813">Transport</keyword>
<dbReference type="Pfam" id="PF13183">
    <property type="entry name" value="Fer4_8"/>
    <property type="match status" value="1"/>
</dbReference>
<feature type="domain" description="4Fe-4S ferredoxin-type" evidence="7">
    <location>
        <begin position="66"/>
        <end position="89"/>
    </location>
</feature>
<comment type="function">
    <text evidence="6">Component of a complex that catalyzes the oxidation of glycolate to glyoxylate.</text>
</comment>
<keyword evidence="8" id="KW-0560">Oxidoreductase</keyword>
<dbReference type="InterPro" id="IPR017900">
    <property type="entry name" value="4Fe4S_Fe_S_CS"/>
</dbReference>
<dbReference type="EMBL" id="CP151406">
    <property type="protein sequence ID" value="WZJ22692.1"/>
    <property type="molecule type" value="Genomic_DNA"/>
</dbReference>
<keyword evidence="5 6" id="KW-0411">Iron-sulfur</keyword>
<dbReference type="PIRSF" id="PIRSF000139">
    <property type="entry name" value="Glc_ox_4Fe-4S"/>
    <property type="match status" value="1"/>
</dbReference>
<dbReference type="RefSeq" id="WP_028996221.1">
    <property type="nucleotide sequence ID" value="NZ_CP151406.1"/>
</dbReference>
<evidence type="ECO:0000259" key="7">
    <source>
        <dbReference type="PROSITE" id="PS51379"/>
    </source>
</evidence>
<keyword evidence="4 6" id="KW-0408">Iron</keyword>
<sequence length="409" mass="43608">MDCRIADEYRDTHAGQVAGEILRKCVHCGFCTATCPTYQLLGDELDGPRGRIYLIKQLLEGQPVSEKTRLHLDRCLTCRSCESTCPSGVDYGHLLDIGRQLVEDKLQRPVREALPRALLKTVLPEPALFGAAVALGRVFKPLLPSALADKLPPAPVEAKPWPANGQHGRRMLALAGCVQPVLAPNINAATARVLGRLGIELFEEKKAGCCGAVRHHLNDQSAAKADVRRNIDAWWPHVEAGVEAIVVTASGCGVQVRDYGHLLADDPAYAEKAATISALCRDPSEVVAGEAARLADLLVPAERGKLAFHSPCTLQHGLKIRGVVEGLLRSAGYCLTSVADGHLCCGSAGTYSVLQPEIAGQLRDNKLTALNAGAPAVIATANIGCLTHLQAGASLPVRHWIELMDEAIG</sequence>
<accession>A0ABZ2XK04</accession>
<evidence type="ECO:0000256" key="6">
    <source>
        <dbReference type="PIRNR" id="PIRNR000139"/>
    </source>
</evidence>
<dbReference type="SUPFAM" id="SSF54862">
    <property type="entry name" value="4Fe-4S ferredoxins"/>
    <property type="match status" value="1"/>
</dbReference>
<dbReference type="PROSITE" id="PS51379">
    <property type="entry name" value="4FE4S_FER_2"/>
    <property type="match status" value="2"/>
</dbReference>
<dbReference type="Gene3D" id="1.10.1060.10">
    <property type="entry name" value="Alpha-helical ferredoxin"/>
    <property type="match status" value="1"/>
</dbReference>
<gene>
    <name evidence="8" type="primary">glcF</name>
    <name evidence="8" type="ORF">AADV58_06005</name>
</gene>
<dbReference type="NCBIfam" id="NF008434">
    <property type="entry name" value="PRK11274.1"/>
    <property type="match status" value="1"/>
</dbReference>
<evidence type="ECO:0000256" key="4">
    <source>
        <dbReference type="ARBA" id="ARBA00023004"/>
    </source>
</evidence>
<keyword evidence="9" id="KW-1185">Reference proteome</keyword>
<evidence type="ECO:0000313" key="8">
    <source>
        <dbReference type="EMBL" id="WZJ22692.1"/>
    </source>
</evidence>
<comment type="catalytic activity">
    <reaction evidence="6">
        <text>(R)-lactate + A = pyruvate + AH2</text>
        <dbReference type="Rhea" id="RHEA:15089"/>
        <dbReference type="ChEBI" id="CHEBI:13193"/>
        <dbReference type="ChEBI" id="CHEBI:15361"/>
        <dbReference type="ChEBI" id="CHEBI:16004"/>
        <dbReference type="ChEBI" id="CHEBI:17499"/>
    </reaction>
</comment>
<evidence type="ECO:0000256" key="1">
    <source>
        <dbReference type="ARBA" id="ARBA00022485"/>
    </source>
</evidence>
<dbReference type="InterPro" id="IPR009051">
    <property type="entry name" value="Helical_ferredxn"/>
</dbReference>
<organism evidence="8 9">
    <name type="scientific">Azonexus hydrophilus</name>
    <dbReference type="NCBI Taxonomy" id="418702"/>
    <lineage>
        <taxon>Bacteria</taxon>
        <taxon>Pseudomonadati</taxon>
        <taxon>Pseudomonadota</taxon>
        <taxon>Betaproteobacteria</taxon>
        <taxon>Rhodocyclales</taxon>
        <taxon>Azonexaceae</taxon>
        <taxon>Azonexus</taxon>
    </lineage>
</organism>
<keyword evidence="6" id="KW-0249">Electron transport</keyword>
<keyword evidence="3" id="KW-0677">Repeat</keyword>
<dbReference type="EC" id="1.1.99.14" evidence="6"/>
<reference evidence="8 9" key="1">
    <citation type="submission" date="2024-04" db="EMBL/GenBank/DDBJ databases">
        <title>Dissimilatory iodate-reducing microorganisms contribute to the enrichment of iodine in groundwater.</title>
        <authorList>
            <person name="Jiang Z."/>
        </authorList>
    </citation>
    <scope>NUCLEOTIDE SEQUENCE [LARGE SCALE GENOMIC DNA]</scope>
    <source>
        <strain evidence="8 9">NCP973</strain>
    </source>
</reference>
<evidence type="ECO:0000256" key="3">
    <source>
        <dbReference type="ARBA" id="ARBA00022737"/>
    </source>
</evidence>
<dbReference type="InterPro" id="IPR017896">
    <property type="entry name" value="4Fe4S_Fe-S-bd"/>
</dbReference>
<dbReference type="PANTHER" id="PTHR32479:SF17">
    <property type="entry name" value="GLYCOLATE OXIDASE IRON-SULFUR SUBUNIT"/>
    <property type="match status" value="1"/>
</dbReference>
<keyword evidence="1 6" id="KW-0004">4Fe-4S</keyword>
<feature type="domain" description="4Fe-4S ferredoxin-type" evidence="7">
    <location>
        <begin position="15"/>
        <end position="47"/>
    </location>
</feature>
<comment type="cofactor">
    <cofactor evidence="6">
        <name>[4Fe-4S] cluster</name>
        <dbReference type="ChEBI" id="CHEBI:49883"/>
    </cofactor>
    <text evidence="6">Binds 2 [4Fe-4S] clusters.</text>
</comment>